<feature type="chain" id="PRO_5032828704" evidence="1">
    <location>
        <begin position="21"/>
        <end position="48"/>
    </location>
</feature>
<sequence length="48" mass="5346">MKASTATLLLTLFTVSLAHAQHLRKTVRSTLTCWTAGGYQPFCWLALH</sequence>
<reference evidence="2" key="1">
    <citation type="journal article" date="2018" name="BMC Genomics">
        <title>Comparative genomics of the wheat fungal pathogen Pyrenophora tritici-repentis reveals chromosomal variations and genome plasticity.</title>
        <authorList>
            <person name="Moolhuijzen P."/>
            <person name="See P.T."/>
            <person name="Hane J.K."/>
            <person name="Shi G."/>
            <person name="Liu Z."/>
            <person name="Oliver R.P."/>
            <person name="Moffat C.S."/>
        </authorList>
    </citation>
    <scope>NUCLEOTIDE SEQUENCE [LARGE SCALE GENOMIC DNA]</scope>
    <source>
        <strain evidence="2">M4</strain>
    </source>
</reference>
<evidence type="ECO:0000256" key="1">
    <source>
        <dbReference type="SAM" id="SignalP"/>
    </source>
</evidence>
<name>A0A834VUG2_9PLEO</name>
<dbReference type="KEGG" id="ptrr:90955554"/>
<dbReference type="AlphaFoldDB" id="A0A834VUG2"/>
<evidence type="ECO:0000313" key="3">
    <source>
        <dbReference type="Proteomes" id="UP000245464"/>
    </source>
</evidence>
<proteinExistence type="predicted"/>
<accession>A0A834VUG2</accession>
<comment type="caution">
    <text evidence="2">The sequence shown here is derived from an EMBL/GenBank/DDBJ whole genome shotgun (WGS) entry which is preliminary data.</text>
</comment>
<feature type="signal peptide" evidence="1">
    <location>
        <begin position="1"/>
        <end position="20"/>
    </location>
</feature>
<dbReference type="Proteomes" id="UP000245464">
    <property type="component" value="Chromosome 2"/>
</dbReference>
<keyword evidence="1" id="KW-0732">Signal</keyword>
<dbReference type="GeneID" id="90955554"/>
<dbReference type="RefSeq" id="XP_065964364.1">
    <property type="nucleotide sequence ID" value="XM_066105737.1"/>
</dbReference>
<evidence type="ECO:0000313" key="2">
    <source>
        <dbReference type="EMBL" id="KAF7575049.1"/>
    </source>
</evidence>
<protein>
    <submittedName>
        <fullName evidence="2">Uncharacterized protein</fullName>
    </submittedName>
</protein>
<dbReference type="EMBL" id="NQIK02000002">
    <property type="protein sequence ID" value="KAF7575049.1"/>
    <property type="molecule type" value="Genomic_DNA"/>
</dbReference>
<gene>
    <name evidence="2" type="ORF">PtrM4_066730</name>
</gene>
<organism evidence="2 3">
    <name type="scientific">Pyrenophora tritici-repentis</name>
    <dbReference type="NCBI Taxonomy" id="45151"/>
    <lineage>
        <taxon>Eukaryota</taxon>
        <taxon>Fungi</taxon>
        <taxon>Dikarya</taxon>
        <taxon>Ascomycota</taxon>
        <taxon>Pezizomycotina</taxon>
        <taxon>Dothideomycetes</taxon>
        <taxon>Pleosporomycetidae</taxon>
        <taxon>Pleosporales</taxon>
        <taxon>Pleosporineae</taxon>
        <taxon>Pleosporaceae</taxon>
        <taxon>Pyrenophora</taxon>
    </lineage>
</organism>